<keyword evidence="6 8" id="KW-0472">Membrane</keyword>
<keyword evidence="7" id="KW-0924">Ammonia transport</keyword>
<evidence type="ECO:0000256" key="4">
    <source>
        <dbReference type="ARBA" id="ARBA00022692"/>
    </source>
</evidence>
<dbReference type="EMBL" id="CP001600">
    <property type="protein sequence ID" value="ACR69231.2"/>
    <property type="molecule type" value="Genomic_DNA"/>
</dbReference>
<dbReference type="PANTHER" id="PTHR43029:SF10">
    <property type="entry name" value="AMMONIUM TRANSPORTER MEP2"/>
    <property type="match status" value="1"/>
</dbReference>
<evidence type="ECO:0000256" key="2">
    <source>
        <dbReference type="ARBA" id="ARBA00005887"/>
    </source>
</evidence>
<evidence type="ECO:0000256" key="1">
    <source>
        <dbReference type="ARBA" id="ARBA00004141"/>
    </source>
</evidence>
<dbReference type="PATRIC" id="fig|634503.3.peg.1837"/>
<evidence type="ECO:0000313" key="10">
    <source>
        <dbReference type="EMBL" id="ACR69231.2"/>
    </source>
</evidence>
<comment type="subcellular location">
    <subcellularLocation>
        <location evidence="1">Membrane</location>
        <topology evidence="1">Multi-pass membrane protein</topology>
    </subcellularLocation>
</comment>
<reference evidence="10 11" key="2">
    <citation type="journal article" date="2012" name="J. Bacteriol.">
        <title>Genome Sequence of Edwardsiella ictaluri 93-146, a Strain Associated with a Natural Channel Catfish Outbreak of Enteric Septicemia of Catfish.</title>
        <authorList>
            <person name="Williams M.L."/>
            <person name="Gillaspy A.F."/>
            <person name="Dyer D.W."/>
            <person name="Thune R.L."/>
            <person name="Waldbieser G.C."/>
            <person name="Schuster S.C."/>
            <person name="Gipson J."/>
            <person name="Zaitshik J."/>
            <person name="Landry C."/>
            <person name="Banes M.M."/>
            <person name="Lawrence M.L."/>
        </authorList>
    </citation>
    <scope>NUCLEOTIDE SEQUENCE [LARGE SCALE GENOMIC DNA]</scope>
    <source>
        <strain evidence="10 11">93-146</strain>
    </source>
</reference>
<dbReference type="Pfam" id="PF00909">
    <property type="entry name" value="Ammonium_transp"/>
    <property type="match status" value="1"/>
</dbReference>
<dbReference type="Proteomes" id="UP000001485">
    <property type="component" value="Chromosome"/>
</dbReference>
<name>C5BBR0_EDWI9</name>
<dbReference type="OrthoDB" id="9816034at2"/>
<evidence type="ECO:0000256" key="3">
    <source>
        <dbReference type="ARBA" id="ARBA00022448"/>
    </source>
</evidence>
<evidence type="ECO:0000256" key="8">
    <source>
        <dbReference type="SAM" id="Phobius"/>
    </source>
</evidence>
<keyword evidence="4 8" id="KW-0812">Transmembrane</keyword>
<dbReference type="SUPFAM" id="SSF111352">
    <property type="entry name" value="Ammonium transporter"/>
    <property type="match status" value="1"/>
</dbReference>
<protein>
    <submittedName>
        <fullName evidence="10">Ammonium transporter family</fullName>
    </submittedName>
</protein>
<feature type="domain" description="Ammonium transporter AmtB-like" evidence="9">
    <location>
        <begin position="9"/>
        <end position="222"/>
    </location>
</feature>
<dbReference type="RefSeq" id="WP_015871363.1">
    <property type="nucleotide sequence ID" value="NC_012779.2"/>
</dbReference>
<dbReference type="HOGENOM" id="CLU_000445_33_2_6"/>
<dbReference type="InterPro" id="IPR029020">
    <property type="entry name" value="Ammonium/urea_transptr"/>
</dbReference>
<comment type="similarity">
    <text evidence="2">Belongs to the ammonia transporter channel (TC 1.A.11.2) family.</text>
</comment>
<dbReference type="SMR" id="C5BBR0"/>
<dbReference type="GO" id="GO:0008519">
    <property type="term" value="F:ammonium channel activity"/>
    <property type="evidence" value="ECO:0007669"/>
    <property type="project" value="InterPro"/>
</dbReference>
<feature type="transmembrane region" description="Helical" evidence="8">
    <location>
        <begin position="99"/>
        <end position="122"/>
    </location>
</feature>
<dbReference type="AlphaFoldDB" id="C5BBR0"/>
<evidence type="ECO:0000256" key="5">
    <source>
        <dbReference type="ARBA" id="ARBA00022989"/>
    </source>
</evidence>
<dbReference type="PROSITE" id="PS01219">
    <property type="entry name" value="AMMONIUM_TRANSP"/>
    <property type="match status" value="1"/>
</dbReference>
<reference evidence="11" key="1">
    <citation type="submission" date="2009-03" db="EMBL/GenBank/DDBJ databases">
        <title>Complete genome sequence of Edwardsiella ictaluri 93-146.</title>
        <authorList>
            <person name="Williams M.L."/>
            <person name="Gillaspy A.F."/>
            <person name="Dyer D.W."/>
            <person name="Thune R.L."/>
            <person name="Waldbieser G.C."/>
            <person name="Schuster S.C."/>
            <person name="Gipson J."/>
            <person name="Zaitshik J."/>
            <person name="Landry C."/>
            <person name="Lawrence M.L."/>
        </authorList>
    </citation>
    <scope>NUCLEOTIDE SEQUENCE [LARGE SCALE GENOMIC DNA]</scope>
    <source>
        <strain evidence="11">93-146</strain>
    </source>
</reference>
<feature type="transmembrane region" description="Helical" evidence="8">
    <location>
        <begin position="163"/>
        <end position="185"/>
    </location>
</feature>
<proteinExistence type="inferred from homology"/>
<organism evidence="10 11">
    <name type="scientific">Edwardsiella ictaluri (strain 93-146)</name>
    <dbReference type="NCBI Taxonomy" id="634503"/>
    <lineage>
        <taxon>Bacteria</taxon>
        <taxon>Pseudomonadati</taxon>
        <taxon>Pseudomonadota</taxon>
        <taxon>Gammaproteobacteria</taxon>
        <taxon>Enterobacterales</taxon>
        <taxon>Hafniaceae</taxon>
        <taxon>Edwardsiella</taxon>
    </lineage>
</organism>
<keyword evidence="3" id="KW-0813">Transport</keyword>
<dbReference type="InterPro" id="IPR018047">
    <property type="entry name" value="Ammonium_transpt_CS"/>
</dbReference>
<evidence type="ECO:0000313" key="11">
    <source>
        <dbReference type="Proteomes" id="UP000001485"/>
    </source>
</evidence>
<dbReference type="GO" id="GO:0005886">
    <property type="term" value="C:plasma membrane"/>
    <property type="evidence" value="ECO:0007669"/>
    <property type="project" value="TreeGrafter"/>
</dbReference>
<sequence length="230" mass="24860">MLINSGDTAFIILCTAMVCLMTPGLALFYGGLVSERNIISVMLQNFICMGVVAVIWIFGGFSLVFGQDVGGVIGNFFDYFGMLHIGVSVNKAWAPNIPFILFFAYQMMFAIITPALISGAIVGRVKFSAYVKFVFLWVIFVYIPVAHWVWGGGFLEQIGVVDFAGGIVVHVTAGFSALAAALFIGKRVDSVIKSEKPVSLPIVACGAGLLWFGWFGFRAANKTVQQSASR</sequence>
<feature type="transmembrane region" description="Helical" evidence="8">
    <location>
        <begin position="38"/>
        <end position="64"/>
    </location>
</feature>
<keyword evidence="5 8" id="KW-1133">Transmembrane helix</keyword>
<dbReference type="InterPro" id="IPR024041">
    <property type="entry name" value="NH4_transpt_AmtB-like_dom"/>
</dbReference>
<accession>C5BBR0</accession>
<feature type="transmembrane region" description="Helical" evidence="8">
    <location>
        <begin position="197"/>
        <end position="217"/>
    </location>
</feature>
<dbReference type="GeneID" id="69538989"/>
<dbReference type="KEGG" id="eic:NT01EI_2055"/>
<feature type="transmembrane region" description="Helical" evidence="8">
    <location>
        <begin position="9"/>
        <end position="32"/>
    </location>
</feature>
<evidence type="ECO:0000256" key="6">
    <source>
        <dbReference type="ARBA" id="ARBA00023136"/>
    </source>
</evidence>
<feature type="transmembrane region" description="Helical" evidence="8">
    <location>
        <begin position="129"/>
        <end position="151"/>
    </location>
</feature>
<evidence type="ECO:0000256" key="7">
    <source>
        <dbReference type="ARBA" id="ARBA00023177"/>
    </source>
</evidence>
<dbReference type="InterPro" id="IPR001905">
    <property type="entry name" value="Ammonium_transpt"/>
</dbReference>
<gene>
    <name evidence="10" type="ordered locus">NT01EI_2055</name>
</gene>
<dbReference type="PANTHER" id="PTHR43029">
    <property type="entry name" value="AMMONIUM TRANSPORTER MEP2"/>
    <property type="match status" value="1"/>
</dbReference>
<dbReference type="STRING" id="67780.B6E78_02895"/>
<evidence type="ECO:0000259" key="9">
    <source>
        <dbReference type="Pfam" id="PF00909"/>
    </source>
</evidence>
<dbReference type="Gene3D" id="1.10.3430.10">
    <property type="entry name" value="Ammonium transporter AmtB like domains"/>
    <property type="match status" value="1"/>
</dbReference>